<proteinExistence type="predicted"/>
<evidence type="ECO:0000313" key="1">
    <source>
        <dbReference type="EMBL" id="NEX64850.1"/>
    </source>
</evidence>
<name>A0A6B3SUX1_9BURK</name>
<protein>
    <submittedName>
        <fullName evidence="1">GIY-YIG nuclease family protein</fullName>
    </submittedName>
</protein>
<dbReference type="EMBL" id="JAAIVB010000085">
    <property type="protein sequence ID" value="NEX64850.1"/>
    <property type="molecule type" value="Genomic_DNA"/>
</dbReference>
<organism evidence="1 2">
    <name type="scientific">Noviherbaspirillum galbum</name>
    <dbReference type="NCBI Taxonomy" id="2709383"/>
    <lineage>
        <taxon>Bacteria</taxon>
        <taxon>Pseudomonadati</taxon>
        <taxon>Pseudomonadota</taxon>
        <taxon>Betaproteobacteria</taxon>
        <taxon>Burkholderiales</taxon>
        <taxon>Oxalobacteraceae</taxon>
        <taxon>Noviherbaspirillum</taxon>
    </lineage>
</organism>
<dbReference type="CDD" id="cd10451">
    <property type="entry name" value="GIY-YIG_LuxR_like"/>
    <property type="match status" value="1"/>
</dbReference>
<accession>A0A6B3SUX1</accession>
<dbReference type="InterPro" id="IPR035901">
    <property type="entry name" value="GIY-YIG_endonuc_sf"/>
</dbReference>
<keyword evidence="2" id="KW-1185">Reference proteome</keyword>
<reference evidence="1 2" key="1">
    <citation type="submission" date="2020-02" db="EMBL/GenBank/DDBJ databases">
        <authorList>
            <person name="Kim M.K."/>
        </authorList>
    </citation>
    <scope>NUCLEOTIDE SEQUENCE [LARGE SCALE GENOMIC DNA]</scope>
    <source>
        <strain evidence="1 2">17J57-3</strain>
    </source>
</reference>
<sequence length="119" mass="13821">MTTDTTTLSRRAISRQARDAFPPMGIYIIRDKETGDVLVASSRNVHGAMNRAQFELRLRSHANKALQAEWNRSGPGRFDFEIVELLKEREDSNFDYLEELRTLEQIYREQYEQQAGAAR</sequence>
<dbReference type="Gene3D" id="3.40.1440.10">
    <property type="entry name" value="GIY-YIG endonuclease"/>
    <property type="match status" value="1"/>
</dbReference>
<dbReference type="Proteomes" id="UP000482155">
    <property type="component" value="Unassembled WGS sequence"/>
</dbReference>
<dbReference type="RefSeq" id="WP_163968766.1">
    <property type="nucleotide sequence ID" value="NZ_JAAIVB010000085.1"/>
</dbReference>
<comment type="caution">
    <text evidence="1">The sequence shown here is derived from an EMBL/GenBank/DDBJ whole genome shotgun (WGS) entry which is preliminary data.</text>
</comment>
<gene>
    <name evidence="1" type="ORF">G3574_27530</name>
</gene>
<evidence type="ECO:0000313" key="2">
    <source>
        <dbReference type="Proteomes" id="UP000482155"/>
    </source>
</evidence>
<dbReference type="AlphaFoldDB" id="A0A6B3SUX1"/>